<evidence type="ECO:0000256" key="1">
    <source>
        <dbReference type="SAM" id="MobiDB-lite"/>
    </source>
</evidence>
<evidence type="ECO:0000313" key="3">
    <source>
        <dbReference type="EMBL" id="RDI75411.1"/>
    </source>
</evidence>
<keyword evidence="2" id="KW-1133">Transmembrane helix</keyword>
<dbReference type="OrthoDB" id="9804511at2"/>
<feature type="transmembrane region" description="Helical" evidence="2">
    <location>
        <begin position="205"/>
        <end position="226"/>
    </location>
</feature>
<feature type="region of interest" description="Disordered" evidence="1">
    <location>
        <begin position="166"/>
        <end position="185"/>
    </location>
</feature>
<name>A0A7M2Z0S2_9ACTN</name>
<dbReference type="RefSeq" id="WP_114795617.1">
    <property type="nucleotide sequence ID" value="NZ_QQZY01000002.1"/>
</dbReference>
<sequence length="244" mass="26255">MSYRARRRLVVLAAATAAAGALVLTATFFWNTAGTRETFSGGPAQIFTAPAERTLTAGERAALVSVAQRFVSTAVARDHPERAFDVVTATLRGGLSRKQWASGEIPVVPYPVDGARWKVQYANEEAVGLLVLLYPAGGAREQPTVFTMRVVPRRLGDATRWLVDAWGPQGGPQPPAGRTSSSPADALAGIASGELERVSTQASTLWLAIPVALLGLVFVVPIVFLVRERRAERRMRRRLGARTP</sequence>
<gene>
    <name evidence="3" type="ORF">Gocc_1209</name>
</gene>
<dbReference type="EMBL" id="QQZY01000002">
    <property type="protein sequence ID" value="RDI75411.1"/>
    <property type="molecule type" value="Genomic_DNA"/>
</dbReference>
<accession>A0A7M2Z0S2</accession>
<comment type="caution">
    <text evidence="3">The sequence shown here is derived from an EMBL/GenBank/DDBJ whole genome shotgun (WGS) entry which is preliminary data.</text>
</comment>
<dbReference type="Proteomes" id="UP000254134">
    <property type="component" value="Unassembled WGS sequence"/>
</dbReference>
<proteinExistence type="predicted"/>
<reference evidence="4" key="2">
    <citation type="journal article" date="2019" name="MicrobiologyOpen">
        <title>High-quality draft genome sequence of Gaiella occulta isolated from a 150 meter deep mineral water borehole and comparison with the genome sequences of other deep-branching lineages of the phylum Actinobacteria.</title>
        <authorList>
            <person name="Severino R."/>
            <person name="Froufe H.J.C."/>
            <person name="Barroso C."/>
            <person name="Albuquerque L."/>
            <person name="Lobo-da-Cunha A."/>
            <person name="da Costa M.S."/>
            <person name="Egas C."/>
        </authorList>
    </citation>
    <scope>NUCLEOTIDE SEQUENCE [LARGE SCALE GENOMIC DNA]</scope>
    <source>
        <strain evidence="4">F2-233</strain>
    </source>
</reference>
<keyword evidence="2" id="KW-0472">Membrane</keyword>
<organism evidence="3 4">
    <name type="scientific">Gaiella occulta</name>
    <dbReference type="NCBI Taxonomy" id="1002870"/>
    <lineage>
        <taxon>Bacteria</taxon>
        <taxon>Bacillati</taxon>
        <taxon>Actinomycetota</taxon>
        <taxon>Thermoleophilia</taxon>
        <taxon>Gaiellales</taxon>
        <taxon>Gaiellaceae</taxon>
        <taxon>Gaiella</taxon>
    </lineage>
</organism>
<dbReference type="AlphaFoldDB" id="A0A7M2Z0S2"/>
<keyword evidence="2" id="KW-0812">Transmembrane</keyword>
<reference evidence="3 4" key="1">
    <citation type="submission" date="2018-07" db="EMBL/GenBank/DDBJ databases">
        <title>High-quality-draft genome sequence of Gaiella occulta.</title>
        <authorList>
            <person name="Severino R."/>
            <person name="Froufe H.J.C."/>
            <person name="Rainey F.A."/>
            <person name="Barroso C."/>
            <person name="Albuquerque L."/>
            <person name="Lobo-Da-Cunha A."/>
            <person name="Da Costa M.S."/>
            <person name="Egas C."/>
        </authorList>
    </citation>
    <scope>NUCLEOTIDE SEQUENCE [LARGE SCALE GENOMIC DNA]</scope>
    <source>
        <strain evidence="3 4">F2-233</strain>
    </source>
</reference>
<protein>
    <submittedName>
        <fullName evidence="3">Uncharacterized protein</fullName>
    </submittedName>
</protein>
<evidence type="ECO:0000256" key="2">
    <source>
        <dbReference type="SAM" id="Phobius"/>
    </source>
</evidence>
<keyword evidence="4" id="KW-1185">Reference proteome</keyword>
<evidence type="ECO:0000313" key="4">
    <source>
        <dbReference type="Proteomes" id="UP000254134"/>
    </source>
</evidence>